<feature type="domain" description="Thioester reductase (TE)" evidence="13">
    <location>
        <begin position="16"/>
        <end position="286"/>
    </location>
</feature>
<sequence>MTCEIISFYKDKTVFITGGTGLLGKVVVEKLLRATDVKRIYFLVRTKRGEKMDARFESWKKDQVFEVLLNKKPLALEKMTPISGDCCAPDLGISDADRRILAAEVQVLIHGAASVRFEEPLEQAVVINTRAVRLITQLAREMRLLESFVHVSTAFSNCVVPQIQERFYPEHLSCPIDKVLDMHNSVSSETFEKMAPALMGKFPNTYTYTKALGEQVIQEEAKGLPVGIFRPAIILSTFKEPVQGWVDGLQGLIAMIFATAYGFVHLLLVNMKVNASIVPADYCVNVAIASAVQIAKISKQNKNGPPPIYAFTPSESNLVTYEDLAGLCYQNGLEVPNAKMIWYPFTHCTRCPYLYGIGIYFYHLLPGYLLDIVLRLKGQKPIMIKSYHKVHEGMRSLLPFSRQTFTMDMRNTHEMWQTMSPEEKEMFNFDMSTLNWKEYVTCVMEGIRLYLFKDLRTPESVAQGKRILKRFYVLDRLLKTVLVTLFGVSIWFLITNLVPLL</sequence>
<dbReference type="Proteomes" id="UP000515162">
    <property type="component" value="Chromosome 3R"/>
</dbReference>
<keyword evidence="4 11" id="KW-0812">Transmembrane</keyword>
<evidence type="ECO:0000256" key="10">
    <source>
        <dbReference type="ARBA" id="ARBA00052530"/>
    </source>
</evidence>
<keyword evidence="7 11" id="KW-0560">Oxidoreductase</keyword>
<dbReference type="GO" id="GO:0035336">
    <property type="term" value="P:long-chain fatty-acyl-CoA metabolic process"/>
    <property type="evidence" value="ECO:0007669"/>
    <property type="project" value="TreeGrafter"/>
</dbReference>
<keyword evidence="5 11" id="KW-0521">NADP</keyword>
<keyword evidence="8 11" id="KW-0443">Lipid metabolism</keyword>
<comment type="similarity">
    <text evidence="2 11">Belongs to the fatty acyl-CoA reductase family.</text>
</comment>
<dbReference type="PANTHER" id="PTHR11011">
    <property type="entry name" value="MALE STERILITY PROTEIN 2-RELATED"/>
    <property type="match status" value="1"/>
</dbReference>
<dbReference type="Gene3D" id="3.40.50.720">
    <property type="entry name" value="NAD(P)-binding Rossmann-like Domain"/>
    <property type="match status" value="1"/>
</dbReference>
<dbReference type="AlphaFoldDB" id="A0A6P8K1P4"/>
<evidence type="ECO:0000256" key="6">
    <source>
        <dbReference type="ARBA" id="ARBA00022989"/>
    </source>
</evidence>
<evidence type="ECO:0000256" key="7">
    <source>
        <dbReference type="ARBA" id="ARBA00023002"/>
    </source>
</evidence>
<proteinExistence type="inferred from homology"/>
<protein>
    <recommendedName>
        <fullName evidence="11">Fatty acyl-CoA reductase</fullName>
        <ecNumber evidence="11">1.2.1.84</ecNumber>
    </recommendedName>
</protein>
<feature type="domain" description="Fatty acyl-CoA reductase C-terminal" evidence="12">
    <location>
        <begin position="362"/>
        <end position="454"/>
    </location>
</feature>
<organism evidence="14 15">
    <name type="scientific">Drosophila mauritiana</name>
    <name type="common">Fruit fly</name>
    <dbReference type="NCBI Taxonomy" id="7226"/>
    <lineage>
        <taxon>Eukaryota</taxon>
        <taxon>Metazoa</taxon>
        <taxon>Ecdysozoa</taxon>
        <taxon>Arthropoda</taxon>
        <taxon>Hexapoda</taxon>
        <taxon>Insecta</taxon>
        <taxon>Pterygota</taxon>
        <taxon>Neoptera</taxon>
        <taxon>Endopterygota</taxon>
        <taxon>Diptera</taxon>
        <taxon>Brachycera</taxon>
        <taxon>Muscomorpha</taxon>
        <taxon>Ephydroidea</taxon>
        <taxon>Drosophilidae</taxon>
        <taxon>Drosophila</taxon>
        <taxon>Sophophora</taxon>
    </lineage>
</organism>
<dbReference type="InterPro" id="IPR033640">
    <property type="entry name" value="FAR_C"/>
</dbReference>
<evidence type="ECO:0000256" key="4">
    <source>
        <dbReference type="ARBA" id="ARBA00022692"/>
    </source>
</evidence>
<evidence type="ECO:0000259" key="13">
    <source>
        <dbReference type="Pfam" id="PF07993"/>
    </source>
</evidence>
<dbReference type="GO" id="GO:0005777">
    <property type="term" value="C:peroxisome"/>
    <property type="evidence" value="ECO:0007669"/>
    <property type="project" value="TreeGrafter"/>
</dbReference>
<dbReference type="InterPro" id="IPR026055">
    <property type="entry name" value="FAR"/>
</dbReference>
<evidence type="ECO:0000313" key="14">
    <source>
        <dbReference type="Proteomes" id="UP000515162"/>
    </source>
</evidence>
<feature type="transmembrane region" description="Helical" evidence="11">
    <location>
        <begin position="477"/>
        <end position="498"/>
    </location>
</feature>
<evidence type="ECO:0000313" key="15">
    <source>
        <dbReference type="RefSeq" id="XP_033163032.1"/>
    </source>
</evidence>
<evidence type="ECO:0000256" key="5">
    <source>
        <dbReference type="ARBA" id="ARBA00022857"/>
    </source>
</evidence>
<dbReference type="InterPro" id="IPR013120">
    <property type="entry name" value="FAR_NAD-bd"/>
</dbReference>
<dbReference type="GO" id="GO:0080019">
    <property type="term" value="F:alcohol-forming very long-chain fatty acyl-CoA reductase activity"/>
    <property type="evidence" value="ECO:0007669"/>
    <property type="project" value="InterPro"/>
</dbReference>
<keyword evidence="3 11" id="KW-0444">Lipid biosynthesis</keyword>
<evidence type="ECO:0000256" key="11">
    <source>
        <dbReference type="RuleBase" id="RU363097"/>
    </source>
</evidence>
<dbReference type="CDD" id="cd09071">
    <property type="entry name" value="FAR_C"/>
    <property type="match status" value="1"/>
</dbReference>
<evidence type="ECO:0000256" key="3">
    <source>
        <dbReference type="ARBA" id="ARBA00022516"/>
    </source>
</evidence>
<dbReference type="SUPFAM" id="SSF51735">
    <property type="entry name" value="NAD(P)-binding Rossmann-fold domains"/>
    <property type="match status" value="1"/>
</dbReference>
<dbReference type="GO" id="GO:0016020">
    <property type="term" value="C:membrane"/>
    <property type="evidence" value="ECO:0007669"/>
    <property type="project" value="UniProtKB-SubCell"/>
</dbReference>
<gene>
    <name evidence="15" type="primary">LOC117142874</name>
</gene>
<dbReference type="FunFam" id="3.40.50.720:FF:000143">
    <property type="entry name" value="Fatty acyl-CoA reductase"/>
    <property type="match status" value="1"/>
</dbReference>
<keyword evidence="6 11" id="KW-1133">Transmembrane helix</keyword>
<dbReference type="CDD" id="cd05236">
    <property type="entry name" value="FAR-N_SDR_e"/>
    <property type="match status" value="1"/>
</dbReference>
<evidence type="ECO:0000256" key="1">
    <source>
        <dbReference type="ARBA" id="ARBA00004141"/>
    </source>
</evidence>
<comment type="catalytic activity">
    <reaction evidence="10 11">
        <text>a long-chain fatty acyl-CoA + 2 NADPH + 2 H(+) = a long-chain primary fatty alcohol + 2 NADP(+) + CoA</text>
        <dbReference type="Rhea" id="RHEA:52716"/>
        <dbReference type="ChEBI" id="CHEBI:15378"/>
        <dbReference type="ChEBI" id="CHEBI:57287"/>
        <dbReference type="ChEBI" id="CHEBI:57783"/>
        <dbReference type="ChEBI" id="CHEBI:58349"/>
        <dbReference type="ChEBI" id="CHEBI:77396"/>
        <dbReference type="ChEBI" id="CHEBI:83139"/>
        <dbReference type="EC" id="1.2.1.84"/>
    </reaction>
</comment>
<evidence type="ECO:0000256" key="9">
    <source>
        <dbReference type="ARBA" id="ARBA00023136"/>
    </source>
</evidence>
<keyword evidence="14" id="KW-1185">Reference proteome</keyword>
<dbReference type="GO" id="GO:0102965">
    <property type="term" value="F:alcohol-forming long-chain fatty acyl-CoA reductase activity"/>
    <property type="evidence" value="ECO:0007669"/>
    <property type="project" value="UniProtKB-EC"/>
</dbReference>
<dbReference type="GeneID" id="117142874"/>
<dbReference type="Pfam" id="PF03015">
    <property type="entry name" value="Sterile"/>
    <property type="match status" value="1"/>
</dbReference>
<dbReference type="RefSeq" id="XP_033163032.1">
    <property type="nucleotide sequence ID" value="XM_033307141.1"/>
</dbReference>
<evidence type="ECO:0000259" key="12">
    <source>
        <dbReference type="Pfam" id="PF03015"/>
    </source>
</evidence>
<dbReference type="PANTHER" id="PTHR11011:SF60">
    <property type="entry name" value="FATTY ACYL-COA REDUCTASE-RELATED"/>
    <property type="match status" value="1"/>
</dbReference>
<feature type="transmembrane region" description="Helical" evidence="11">
    <location>
        <begin position="353"/>
        <end position="374"/>
    </location>
</feature>
<dbReference type="Pfam" id="PF07993">
    <property type="entry name" value="NAD_binding_4"/>
    <property type="match status" value="1"/>
</dbReference>
<reference evidence="15" key="1">
    <citation type="submission" date="2025-08" db="UniProtKB">
        <authorList>
            <consortium name="RefSeq"/>
        </authorList>
    </citation>
    <scope>IDENTIFICATION</scope>
    <source>
        <strain evidence="15">Mau12</strain>
        <tissue evidence="15">Whole Body</tissue>
    </source>
</reference>
<evidence type="ECO:0000256" key="8">
    <source>
        <dbReference type="ARBA" id="ARBA00023098"/>
    </source>
</evidence>
<comment type="subcellular location">
    <subcellularLocation>
        <location evidence="1">Membrane</location>
        <topology evidence="1">Multi-pass membrane protein</topology>
    </subcellularLocation>
</comment>
<dbReference type="EC" id="1.2.1.84" evidence="11"/>
<evidence type="ECO:0000256" key="2">
    <source>
        <dbReference type="ARBA" id="ARBA00005928"/>
    </source>
</evidence>
<dbReference type="InterPro" id="IPR036291">
    <property type="entry name" value="NAD(P)-bd_dom_sf"/>
</dbReference>
<keyword evidence="9 11" id="KW-0472">Membrane</keyword>
<accession>A0A6P8K1P4</accession>
<comment type="function">
    <text evidence="11">Catalyzes the reduction of fatty acyl-CoA to fatty alcohols.</text>
</comment>
<name>A0A6P8K1P4_DROMA</name>